<dbReference type="CDD" id="cd00130">
    <property type="entry name" value="PAS"/>
    <property type="match status" value="1"/>
</dbReference>
<keyword evidence="5" id="KW-0547">Nucleotide-binding</keyword>
<evidence type="ECO:0000313" key="13">
    <source>
        <dbReference type="Proteomes" id="UP000308230"/>
    </source>
</evidence>
<dbReference type="InterPro" id="IPR003661">
    <property type="entry name" value="HisK_dim/P_dom"/>
</dbReference>
<comment type="catalytic activity">
    <reaction evidence="1">
        <text>ATP + protein L-histidine = ADP + protein N-phospho-L-histidine.</text>
        <dbReference type="EC" id="2.7.13.3"/>
    </reaction>
</comment>
<dbReference type="Gene3D" id="3.30.565.10">
    <property type="entry name" value="Histidine kinase-like ATPase, C-terminal domain"/>
    <property type="match status" value="1"/>
</dbReference>
<feature type="coiled-coil region" evidence="9">
    <location>
        <begin position="5"/>
        <end position="32"/>
    </location>
</feature>
<feature type="domain" description="Histidine kinase" evidence="10">
    <location>
        <begin position="288"/>
        <end position="492"/>
    </location>
</feature>
<keyword evidence="9" id="KW-0175">Coiled coil</keyword>
<proteinExistence type="predicted"/>
<evidence type="ECO:0000256" key="8">
    <source>
        <dbReference type="ARBA" id="ARBA00023012"/>
    </source>
</evidence>
<dbReference type="Pfam" id="PF00512">
    <property type="entry name" value="HisKA"/>
    <property type="match status" value="1"/>
</dbReference>
<dbReference type="SUPFAM" id="SSF55874">
    <property type="entry name" value="ATPase domain of HSP90 chaperone/DNA topoisomerase II/histidine kinase"/>
    <property type="match status" value="1"/>
</dbReference>
<dbReference type="Pfam" id="PF08448">
    <property type="entry name" value="PAS_4"/>
    <property type="match status" value="1"/>
</dbReference>
<dbReference type="PRINTS" id="PR00344">
    <property type="entry name" value="BCTRLSENSOR"/>
</dbReference>
<dbReference type="Pfam" id="PF00989">
    <property type="entry name" value="PAS"/>
    <property type="match status" value="1"/>
</dbReference>
<protein>
    <recommendedName>
        <fullName evidence="2">histidine kinase</fullName>
        <ecNumber evidence="2">2.7.13.3</ecNumber>
    </recommendedName>
</protein>
<keyword evidence="4" id="KW-0808">Transferase</keyword>
<dbReference type="OrthoDB" id="9815750at2"/>
<dbReference type="SMART" id="SM00387">
    <property type="entry name" value="HATPase_c"/>
    <property type="match status" value="1"/>
</dbReference>
<dbReference type="InterPro" id="IPR013767">
    <property type="entry name" value="PAS_fold"/>
</dbReference>
<dbReference type="CDD" id="cd00075">
    <property type="entry name" value="HATPase"/>
    <property type="match status" value="1"/>
</dbReference>
<dbReference type="GO" id="GO:0000155">
    <property type="term" value="F:phosphorelay sensor kinase activity"/>
    <property type="evidence" value="ECO:0007669"/>
    <property type="project" value="InterPro"/>
</dbReference>
<evidence type="ECO:0000256" key="2">
    <source>
        <dbReference type="ARBA" id="ARBA00012438"/>
    </source>
</evidence>
<keyword evidence="13" id="KW-1185">Reference proteome</keyword>
<sequence>MVVRKKAEEIDIQRLERENKQLSSLNSLYKEELSISHSLLENAYNIIFKVKKLEDGSFLYTSAHGKHASEVGLRTIELVGRTVDEVFPPNIAEIFKERYATAFTGKVVQYETALYDRIFLTTLSPIVQDGKVVEVVATSFDITEKKEMEQKIIESEKKYRGLFNHALDGIILLDDKGGFVEVNDSAVELFQVSREELLKTSLDKFIHPEYKSANEQNLRELLEKGEGTGQVLLKILDGVSIDVEYAAVANVTPGIHLSVLRDISERKQFQEEKRKNCVLTVVGELAASFAHEIRNPLTSVKGLLQLTMKDSGQEEPYTEIVFDELRQIEAIISEYLLLAQPQANKFVYKNIQDMIEHAISNMKDELEKRNISVESQIEKDLPLIYCVEEHFQKLFVNLLVNNMEFMETGGHIHFNVIRSSAKEICVTIEDNGKGLPDYLLERVGEPFYNTKEKGTGIGLMVCFQIVKSHNGTIQIKRNEQQGTTVEIKLPVD</sequence>
<dbReference type="AlphaFoldDB" id="A0A5R9F5Y4"/>
<dbReference type="NCBIfam" id="TIGR00229">
    <property type="entry name" value="sensory_box"/>
    <property type="match status" value="2"/>
</dbReference>
<dbReference type="InterPro" id="IPR013656">
    <property type="entry name" value="PAS_4"/>
</dbReference>
<evidence type="ECO:0000256" key="6">
    <source>
        <dbReference type="ARBA" id="ARBA00022777"/>
    </source>
</evidence>
<evidence type="ECO:0000256" key="9">
    <source>
        <dbReference type="SAM" id="Coils"/>
    </source>
</evidence>
<keyword evidence="3" id="KW-0597">Phosphoprotein</keyword>
<dbReference type="RefSeq" id="WP_138126351.1">
    <property type="nucleotide sequence ID" value="NZ_SWLG01000007.1"/>
</dbReference>
<dbReference type="EMBL" id="SWLG01000007">
    <property type="protein sequence ID" value="TLS37048.1"/>
    <property type="molecule type" value="Genomic_DNA"/>
</dbReference>
<dbReference type="EC" id="2.7.13.3" evidence="2"/>
<dbReference type="InterPro" id="IPR005467">
    <property type="entry name" value="His_kinase_dom"/>
</dbReference>
<evidence type="ECO:0000313" key="12">
    <source>
        <dbReference type="EMBL" id="TLS37048.1"/>
    </source>
</evidence>
<dbReference type="PROSITE" id="PS50109">
    <property type="entry name" value="HIS_KIN"/>
    <property type="match status" value="1"/>
</dbReference>
<name>A0A5R9F5Y4_9BACL</name>
<dbReference type="GO" id="GO:0006355">
    <property type="term" value="P:regulation of DNA-templated transcription"/>
    <property type="evidence" value="ECO:0007669"/>
    <property type="project" value="InterPro"/>
</dbReference>
<dbReference type="CDD" id="cd00082">
    <property type="entry name" value="HisKA"/>
    <property type="match status" value="1"/>
</dbReference>
<dbReference type="Pfam" id="PF02518">
    <property type="entry name" value="HATPase_c"/>
    <property type="match status" value="1"/>
</dbReference>
<evidence type="ECO:0000256" key="7">
    <source>
        <dbReference type="ARBA" id="ARBA00022840"/>
    </source>
</evidence>
<gene>
    <name evidence="12" type="ORF">FCL54_10990</name>
</gene>
<dbReference type="InterPro" id="IPR000014">
    <property type="entry name" value="PAS"/>
</dbReference>
<dbReference type="SMART" id="SM00091">
    <property type="entry name" value="PAS"/>
    <property type="match status" value="2"/>
</dbReference>
<reference evidence="12 13" key="1">
    <citation type="submission" date="2019-04" db="EMBL/GenBank/DDBJ databases">
        <title>Bacillus caeni sp. nov., a bacterium isolated from mangrove sediment.</title>
        <authorList>
            <person name="Huang H."/>
            <person name="Mo K."/>
            <person name="Hu Y."/>
        </authorList>
    </citation>
    <scope>NUCLEOTIDE SEQUENCE [LARGE SCALE GENOMIC DNA]</scope>
    <source>
        <strain evidence="12 13">HB172195</strain>
    </source>
</reference>
<evidence type="ECO:0000256" key="3">
    <source>
        <dbReference type="ARBA" id="ARBA00022553"/>
    </source>
</evidence>
<evidence type="ECO:0000256" key="1">
    <source>
        <dbReference type="ARBA" id="ARBA00000085"/>
    </source>
</evidence>
<evidence type="ECO:0000259" key="10">
    <source>
        <dbReference type="PROSITE" id="PS50109"/>
    </source>
</evidence>
<dbReference type="SUPFAM" id="SSF55785">
    <property type="entry name" value="PYP-like sensor domain (PAS domain)"/>
    <property type="match status" value="2"/>
</dbReference>
<dbReference type="PROSITE" id="PS50112">
    <property type="entry name" value="PAS"/>
    <property type="match status" value="1"/>
</dbReference>
<evidence type="ECO:0000256" key="5">
    <source>
        <dbReference type="ARBA" id="ARBA00022741"/>
    </source>
</evidence>
<evidence type="ECO:0000259" key="11">
    <source>
        <dbReference type="PROSITE" id="PS50112"/>
    </source>
</evidence>
<dbReference type="SUPFAM" id="SSF47384">
    <property type="entry name" value="Homodimeric domain of signal transducing histidine kinase"/>
    <property type="match status" value="1"/>
</dbReference>
<keyword evidence="6" id="KW-0418">Kinase</keyword>
<keyword evidence="7" id="KW-0067">ATP-binding</keyword>
<dbReference type="Gene3D" id="1.10.287.130">
    <property type="match status" value="1"/>
</dbReference>
<dbReference type="PANTHER" id="PTHR43065">
    <property type="entry name" value="SENSOR HISTIDINE KINASE"/>
    <property type="match status" value="1"/>
</dbReference>
<dbReference type="InterPro" id="IPR003594">
    <property type="entry name" value="HATPase_dom"/>
</dbReference>
<comment type="caution">
    <text evidence="12">The sequence shown here is derived from an EMBL/GenBank/DDBJ whole genome shotgun (WGS) entry which is preliminary data.</text>
</comment>
<dbReference type="Gene3D" id="3.30.450.20">
    <property type="entry name" value="PAS domain"/>
    <property type="match status" value="2"/>
</dbReference>
<dbReference type="SMART" id="SM00388">
    <property type="entry name" value="HisKA"/>
    <property type="match status" value="1"/>
</dbReference>
<dbReference type="InterPro" id="IPR004358">
    <property type="entry name" value="Sig_transdc_His_kin-like_C"/>
</dbReference>
<dbReference type="InterPro" id="IPR036097">
    <property type="entry name" value="HisK_dim/P_sf"/>
</dbReference>
<dbReference type="PANTHER" id="PTHR43065:SF34">
    <property type="entry name" value="SPORULATION KINASE A"/>
    <property type="match status" value="1"/>
</dbReference>
<dbReference type="Proteomes" id="UP000308230">
    <property type="component" value="Unassembled WGS sequence"/>
</dbReference>
<evidence type="ECO:0000256" key="4">
    <source>
        <dbReference type="ARBA" id="ARBA00022679"/>
    </source>
</evidence>
<organism evidence="12 13">
    <name type="scientific">Exobacillus caeni</name>
    <dbReference type="NCBI Taxonomy" id="2574798"/>
    <lineage>
        <taxon>Bacteria</taxon>
        <taxon>Bacillati</taxon>
        <taxon>Bacillota</taxon>
        <taxon>Bacilli</taxon>
        <taxon>Bacillales</taxon>
        <taxon>Guptibacillaceae</taxon>
        <taxon>Exobacillus</taxon>
    </lineage>
</organism>
<dbReference type="InterPro" id="IPR036890">
    <property type="entry name" value="HATPase_C_sf"/>
</dbReference>
<keyword evidence="8" id="KW-0902">Two-component regulatory system</keyword>
<dbReference type="InterPro" id="IPR035965">
    <property type="entry name" value="PAS-like_dom_sf"/>
</dbReference>
<dbReference type="GO" id="GO:0005524">
    <property type="term" value="F:ATP binding"/>
    <property type="evidence" value="ECO:0007669"/>
    <property type="project" value="UniProtKB-KW"/>
</dbReference>
<accession>A0A5R9F5Y4</accession>
<feature type="domain" description="PAS" evidence="11">
    <location>
        <begin position="155"/>
        <end position="225"/>
    </location>
</feature>